<protein>
    <submittedName>
        <fullName evidence="2">Uncharacterized protein</fullName>
    </submittedName>
</protein>
<dbReference type="Proteomes" id="UP000000311">
    <property type="component" value="Unassembled WGS sequence"/>
</dbReference>
<name>E2AY44_CAMFO</name>
<dbReference type="AlphaFoldDB" id="E2AY44"/>
<proteinExistence type="predicted"/>
<sequence>MSGDDGDGRKHRRCQEVPRDSLGRKVGAGDGGATRRKGREVLVAPYARVHLTRKRRRWCAAVRRGRHTKSAGYSGHVAQAGTGPGFPRERLAYHLRPPSRLLFSATATLCQAPAFCSFADSTSW</sequence>
<accession>E2AY44</accession>
<feature type="compositionally biased region" description="Basic and acidic residues" evidence="1">
    <location>
        <begin position="14"/>
        <end position="23"/>
    </location>
</feature>
<reference evidence="2 3" key="1">
    <citation type="journal article" date="2010" name="Science">
        <title>Genomic comparison of the ants Camponotus floridanus and Harpegnathos saltator.</title>
        <authorList>
            <person name="Bonasio R."/>
            <person name="Zhang G."/>
            <person name="Ye C."/>
            <person name="Mutti N.S."/>
            <person name="Fang X."/>
            <person name="Qin N."/>
            <person name="Donahue G."/>
            <person name="Yang P."/>
            <person name="Li Q."/>
            <person name="Li C."/>
            <person name="Zhang P."/>
            <person name="Huang Z."/>
            <person name="Berger S.L."/>
            <person name="Reinberg D."/>
            <person name="Wang J."/>
            <person name="Liebig J."/>
        </authorList>
    </citation>
    <scope>NUCLEOTIDE SEQUENCE [LARGE SCALE GENOMIC DNA]</scope>
    <source>
        <strain evidence="3">C129</strain>
    </source>
</reference>
<feature type="region of interest" description="Disordered" evidence="1">
    <location>
        <begin position="1"/>
        <end position="37"/>
    </location>
</feature>
<organism evidence="3">
    <name type="scientific">Camponotus floridanus</name>
    <name type="common">Florida carpenter ant</name>
    <dbReference type="NCBI Taxonomy" id="104421"/>
    <lineage>
        <taxon>Eukaryota</taxon>
        <taxon>Metazoa</taxon>
        <taxon>Ecdysozoa</taxon>
        <taxon>Arthropoda</taxon>
        <taxon>Hexapoda</taxon>
        <taxon>Insecta</taxon>
        <taxon>Pterygota</taxon>
        <taxon>Neoptera</taxon>
        <taxon>Endopterygota</taxon>
        <taxon>Hymenoptera</taxon>
        <taxon>Apocrita</taxon>
        <taxon>Aculeata</taxon>
        <taxon>Formicoidea</taxon>
        <taxon>Formicidae</taxon>
        <taxon>Formicinae</taxon>
        <taxon>Camponotus</taxon>
    </lineage>
</organism>
<evidence type="ECO:0000313" key="3">
    <source>
        <dbReference type="Proteomes" id="UP000000311"/>
    </source>
</evidence>
<dbReference type="EMBL" id="GL443762">
    <property type="protein sequence ID" value="EFN61640.1"/>
    <property type="molecule type" value="Genomic_DNA"/>
</dbReference>
<dbReference type="InParanoid" id="E2AY44"/>
<keyword evidence="3" id="KW-1185">Reference proteome</keyword>
<gene>
    <name evidence="2" type="ORF">EAG_05944</name>
</gene>
<evidence type="ECO:0000313" key="2">
    <source>
        <dbReference type="EMBL" id="EFN61640.1"/>
    </source>
</evidence>
<evidence type="ECO:0000256" key="1">
    <source>
        <dbReference type="SAM" id="MobiDB-lite"/>
    </source>
</evidence>